<dbReference type="Gene3D" id="1.10.246.130">
    <property type="match status" value="1"/>
</dbReference>
<dbReference type="PRINTS" id="PR01210">
    <property type="entry name" value="GGTRANSPTASE"/>
</dbReference>
<protein>
    <recommendedName>
        <fullName evidence="6">Gamma-glutamyltranspeptidase 1</fullName>
    </recommendedName>
</protein>
<feature type="binding site" evidence="3">
    <location>
        <position position="473"/>
    </location>
    <ligand>
        <name>L-glutamate</name>
        <dbReference type="ChEBI" id="CHEBI:29985"/>
    </ligand>
</feature>
<evidence type="ECO:0000256" key="2">
    <source>
        <dbReference type="PIRSR" id="PIRSR600101-1"/>
    </source>
</evidence>
<keyword evidence="1" id="KW-0800">Toxin</keyword>
<dbReference type="InterPro" id="IPR043138">
    <property type="entry name" value="GGT_lsub"/>
</dbReference>
<dbReference type="PANTHER" id="PTHR11686">
    <property type="entry name" value="GAMMA GLUTAMYL TRANSPEPTIDASE"/>
    <property type="match status" value="1"/>
</dbReference>
<feature type="binding site" evidence="3">
    <location>
        <begin position="449"/>
        <end position="451"/>
    </location>
    <ligand>
        <name>L-glutamate</name>
        <dbReference type="ChEBI" id="CHEBI:29985"/>
    </ligand>
</feature>
<feature type="binding site" evidence="3">
    <location>
        <position position="156"/>
    </location>
    <ligand>
        <name>L-glutamate</name>
        <dbReference type="ChEBI" id="CHEBI:29985"/>
    </ligand>
</feature>
<dbReference type="Pfam" id="PF01019">
    <property type="entry name" value="G_glu_transpept"/>
    <property type="match status" value="1"/>
</dbReference>
<dbReference type="FunFam" id="1.10.246.130:FF:000001">
    <property type="entry name" value="Gamma-glutamyltransferase 5 isoform 1"/>
    <property type="match status" value="1"/>
</dbReference>
<dbReference type="EMBL" id="JASPKZ010008434">
    <property type="protein sequence ID" value="KAJ9579414.1"/>
    <property type="molecule type" value="Genomic_DNA"/>
</dbReference>
<dbReference type="FunFam" id="3.60.20.40:FF:000001">
    <property type="entry name" value="Gamma-glutamyltranspeptidase 1"/>
    <property type="match status" value="1"/>
</dbReference>
<name>A0AAD7ZF19_DIPPU</name>
<reference evidence="4" key="1">
    <citation type="journal article" date="2023" name="IScience">
        <title>Live-bearing cockroach genome reveals convergent evolutionary mechanisms linked to viviparity in insects and beyond.</title>
        <authorList>
            <person name="Fouks B."/>
            <person name="Harrison M.C."/>
            <person name="Mikhailova A.A."/>
            <person name="Marchal E."/>
            <person name="English S."/>
            <person name="Carruthers M."/>
            <person name="Jennings E.C."/>
            <person name="Chiamaka E.L."/>
            <person name="Frigard R.A."/>
            <person name="Pippel M."/>
            <person name="Attardo G.M."/>
            <person name="Benoit J.B."/>
            <person name="Bornberg-Bauer E."/>
            <person name="Tobe S.S."/>
        </authorList>
    </citation>
    <scope>NUCLEOTIDE SEQUENCE</scope>
    <source>
        <strain evidence="4">Stay&amp;Tobe</strain>
    </source>
</reference>
<feature type="active site" description="Nucleophile" evidence="2">
    <location>
        <position position="431"/>
    </location>
</feature>
<organism evidence="4 5">
    <name type="scientific">Diploptera punctata</name>
    <name type="common">Pacific beetle cockroach</name>
    <dbReference type="NCBI Taxonomy" id="6984"/>
    <lineage>
        <taxon>Eukaryota</taxon>
        <taxon>Metazoa</taxon>
        <taxon>Ecdysozoa</taxon>
        <taxon>Arthropoda</taxon>
        <taxon>Hexapoda</taxon>
        <taxon>Insecta</taxon>
        <taxon>Pterygota</taxon>
        <taxon>Neoptera</taxon>
        <taxon>Polyneoptera</taxon>
        <taxon>Dictyoptera</taxon>
        <taxon>Blattodea</taxon>
        <taxon>Blaberoidea</taxon>
        <taxon>Blaberidae</taxon>
        <taxon>Diplopterinae</taxon>
        <taxon>Diploptera</taxon>
    </lineage>
</organism>
<evidence type="ECO:0000313" key="5">
    <source>
        <dbReference type="Proteomes" id="UP001233999"/>
    </source>
</evidence>
<evidence type="ECO:0008006" key="6">
    <source>
        <dbReference type="Google" id="ProtNLM"/>
    </source>
</evidence>
<evidence type="ECO:0000256" key="1">
    <source>
        <dbReference type="ARBA" id="ARBA00084097"/>
    </source>
</evidence>
<dbReference type="SUPFAM" id="SSF56235">
    <property type="entry name" value="N-terminal nucleophile aminohydrolases (Ntn hydrolases)"/>
    <property type="match status" value="1"/>
</dbReference>
<dbReference type="InterPro" id="IPR000101">
    <property type="entry name" value="GGT_peptidase"/>
</dbReference>
<dbReference type="PANTHER" id="PTHR11686:SF9">
    <property type="entry name" value="RE13973P"/>
    <property type="match status" value="1"/>
</dbReference>
<sequence>KMCTISRFLSSHCHYSSDIRCTCPSLFAGKSLTCRFSGFLLGLLGYRSCQGNESPPYTTLIGYSILPDPGIVPLAPIINPVTVILFKSTFSVCVDSINKLTIPLNTFLKNGSVVDAAIATLFCNGLVNSQSMGLGGGFLMTLYLREEQKAITLDARETAPLKAYRDMYNATEGLSQAAVGVPGELKGYWEAHQRYGKLPWAELVEPTIKLCEEGYVMNKHQYDSIGFRPDFVKKDPILNDMFVNPKTGEFYKYGDVIRPKRICKTYKIIAEEGGNVLYNGSLAKLLAEDIKDMGGIITQDDLAQYRVRWVDPITVNLRDKLKLFTIPPPGSGILLAFILNILDGYNFTSESIKDINSTILTYHRMIEAFKFAYARRPEIGDPYYINIKDLIDNLQSRKYAHDVFTRINDYKTSSDPGYYGTVNYTRDDHGTAHVSIIAPNGDAASITSSVNIYFGAGITSQQTGIILNSGMDDFSIPGLNSYFGIPYSSNNAIEPGKRALSSMCPSVIVDENGDVRLVIGASGGTKITTAVAYVIMRHFWFKESVKQAVDASRIHHQIFPMEVSYEYGILDQVVKGLEKIGHETYRYRGRGSIICALAKLGNIIFANADYRKGGDVFGI</sequence>
<keyword evidence="1" id="KW-1199">Hemostasis impairing toxin</keyword>
<proteinExistence type="predicted"/>
<dbReference type="Gene3D" id="3.60.20.40">
    <property type="match status" value="1"/>
</dbReference>
<dbReference type="GO" id="GO:0036374">
    <property type="term" value="F:glutathione hydrolase activity"/>
    <property type="evidence" value="ECO:0007669"/>
    <property type="project" value="InterPro"/>
</dbReference>
<evidence type="ECO:0000313" key="4">
    <source>
        <dbReference type="EMBL" id="KAJ9579414.1"/>
    </source>
</evidence>
<dbReference type="InterPro" id="IPR029055">
    <property type="entry name" value="Ntn_hydrolases_N"/>
</dbReference>
<comment type="caution">
    <text evidence="4">The sequence shown here is derived from an EMBL/GenBank/DDBJ whole genome shotgun (WGS) entry which is preliminary data.</text>
</comment>
<reference evidence="4" key="2">
    <citation type="submission" date="2023-05" db="EMBL/GenBank/DDBJ databases">
        <authorList>
            <person name="Fouks B."/>
        </authorList>
    </citation>
    <scope>NUCLEOTIDE SEQUENCE</scope>
    <source>
        <strain evidence="4">Stay&amp;Tobe</strain>
        <tissue evidence="4">Testes</tissue>
    </source>
</reference>
<dbReference type="GO" id="GO:0006751">
    <property type="term" value="P:glutathione catabolic process"/>
    <property type="evidence" value="ECO:0007669"/>
    <property type="project" value="InterPro"/>
</dbReference>
<dbReference type="InterPro" id="IPR043137">
    <property type="entry name" value="GGT_ssub_C"/>
</dbReference>
<keyword evidence="1" id="KW-1202">Platelet aggregation activating toxin</keyword>
<dbReference type="AlphaFoldDB" id="A0AAD7ZF19"/>
<gene>
    <name evidence="4" type="ORF">L9F63_024479</name>
</gene>
<evidence type="ECO:0000256" key="3">
    <source>
        <dbReference type="PIRSR" id="PIRSR600101-2"/>
    </source>
</evidence>
<dbReference type="GO" id="GO:0005886">
    <property type="term" value="C:plasma membrane"/>
    <property type="evidence" value="ECO:0007669"/>
    <property type="project" value="TreeGrafter"/>
</dbReference>
<accession>A0AAD7ZF19</accession>
<feature type="binding site" evidence="3">
    <location>
        <begin position="501"/>
        <end position="502"/>
    </location>
    <ligand>
        <name>L-glutamate</name>
        <dbReference type="ChEBI" id="CHEBI:29985"/>
    </ligand>
</feature>
<feature type="non-terminal residue" evidence="4">
    <location>
        <position position="1"/>
    </location>
</feature>
<keyword evidence="5" id="KW-1185">Reference proteome</keyword>
<dbReference type="Proteomes" id="UP001233999">
    <property type="component" value="Unassembled WGS sequence"/>
</dbReference>
<feature type="binding site" evidence="3">
    <location>
        <position position="524"/>
    </location>
    <ligand>
        <name>L-glutamate</name>
        <dbReference type="ChEBI" id="CHEBI:29985"/>
    </ligand>
</feature>